<accession>A0A6J5LCU2</accession>
<name>A0A6J5LCU2_9CAUD</name>
<dbReference type="EMBL" id="LR796256">
    <property type="protein sequence ID" value="CAB4132071.1"/>
    <property type="molecule type" value="Genomic_DNA"/>
</dbReference>
<proteinExistence type="predicted"/>
<reference evidence="1" key="1">
    <citation type="submission" date="2020-04" db="EMBL/GenBank/DDBJ databases">
        <authorList>
            <person name="Chiriac C."/>
            <person name="Salcher M."/>
            <person name="Ghai R."/>
            <person name="Kavagutti S V."/>
        </authorList>
    </citation>
    <scope>NUCLEOTIDE SEQUENCE</scope>
</reference>
<protein>
    <submittedName>
        <fullName evidence="1">Uncharacterized protein</fullName>
    </submittedName>
</protein>
<gene>
    <name evidence="1" type="ORF">UFOVP138_34</name>
</gene>
<organism evidence="1">
    <name type="scientific">uncultured Caudovirales phage</name>
    <dbReference type="NCBI Taxonomy" id="2100421"/>
    <lineage>
        <taxon>Viruses</taxon>
        <taxon>Duplodnaviria</taxon>
        <taxon>Heunggongvirae</taxon>
        <taxon>Uroviricota</taxon>
        <taxon>Caudoviricetes</taxon>
        <taxon>Peduoviridae</taxon>
        <taxon>Maltschvirus</taxon>
        <taxon>Maltschvirus maltsch</taxon>
    </lineage>
</organism>
<sequence>MLLQTEAMLEAAKRADVSERLLLHREIYAAMLSAAKGAIVRIKMWFLVWRKKSGDVITLACAFTRKDLVSRAELDCLMSWAEIKKHGGFAVKCWVDSEGA</sequence>
<evidence type="ECO:0000313" key="1">
    <source>
        <dbReference type="EMBL" id="CAB4132071.1"/>
    </source>
</evidence>